<comment type="caution">
    <text evidence="10">The sequence shown here is derived from an EMBL/GenBank/DDBJ whole genome shotgun (WGS) entry which is preliminary data.</text>
</comment>
<keyword evidence="2" id="KW-0963">Cytoplasm</keyword>
<protein>
    <submittedName>
        <fullName evidence="10">Tetratricopeptide repeat protein</fullName>
    </submittedName>
</protein>
<evidence type="ECO:0000256" key="4">
    <source>
        <dbReference type="ARBA" id="ARBA00022803"/>
    </source>
</evidence>
<feature type="repeat" description="TPR" evidence="6">
    <location>
        <begin position="161"/>
        <end position="194"/>
    </location>
</feature>
<dbReference type="InterPro" id="IPR036457">
    <property type="entry name" value="PPM-type-like_dom_sf"/>
</dbReference>
<evidence type="ECO:0000256" key="6">
    <source>
        <dbReference type="PROSITE-ProRule" id="PRU00339"/>
    </source>
</evidence>
<keyword evidence="8" id="KW-0472">Membrane</keyword>
<accession>A0A5C6RWZ9</accession>
<evidence type="ECO:0000256" key="1">
    <source>
        <dbReference type="ARBA" id="ARBA00004496"/>
    </source>
</evidence>
<feature type="domain" description="PPM-type phosphatase" evidence="9">
    <location>
        <begin position="505"/>
        <end position="700"/>
    </location>
</feature>
<reference evidence="10 11" key="1">
    <citation type="submission" date="2019-08" db="EMBL/GenBank/DDBJ databases">
        <title>Genome of Vicingus serpentipes NCIMB 15042.</title>
        <authorList>
            <person name="Bowman J.P."/>
        </authorList>
    </citation>
    <scope>NUCLEOTIDE SEQUENCE [LARGE SCALE GENOMIC DNA]</scope>
    <source>
        <strain evidence="10 11">NCIMB 15042</strain>
    </source>
</reference>
<evidence type="ECO:0000259" key="9">
    <source>
        <dbReference type="Pfam" id="PF07228"/>
    </source>
</evidence>
<dbReference type="InterPro" id="IPR001932">
    <property type="entry name" value="PPM-type_phosphatase-like_dom"/>
</dbReference>
<gene>
    <name evidence="10" type="ORF">FRY74_01520</name>
</gene>
<dbReference type="PANTHER" id="PTHR46630:SF1">
    <property type="entry name" value="TETRATRICOPEPTIDE REPEAT PROTEIN 29"/>
    <property type="match status" value="1"/>
</dbReference>
<evidence type="ECO:0000256" key="5">
    <source>
        <dbReference type="ARBA" id="ARBA00038253"/>
    </source>
</evidence>
<dbReference type="OrthoDB" id="9763484at2"/>
<dbReference type="Gene3D" id="3.60.40.10">
    <property type="entry name" value="PPM-type phosphatase domain"/>
    <property type="match status" value="1"/>
</dbReference>
<dbReference type="SUPFAM" id="SSF48452">
    <property type="entry name" value="TPR-like"/>
    <property type="match status" value="2"/>
</dbReference>
<feature type="repeat" description="TPR" evidence="6">
    <location>
        <begin position="121"/>
        <end position="154"/>
    </location>
</feature>
<dbReference type="InterPro" id="IPR051476">
    <property type="entry name" value="Bac_ResReg_Asp_Phosphatase"/>
</dbReference>
<keyword evidence="11" id="KW-1185">Reference proteome</keyword>
<evidence type="ECO:0000256" key="2">
    <source>
        <dbReference type="ARBA" id="ARBA00022490"/>
    </source>
</evidence>
<evidence type="ECO:0000256" key="3">
    <source>
        <dbReference type="ARBA" id="ARBA00022737"/>
    </source>
</evidence>
<proteinExistence type="inferred from homology"/>
<dbReference type="Proteomes" id="UP000321721">
    <property type="component" value="Unassembled WGS sequence"/>
</dbReference>
<keyword evidence="8" id="KW-1133">Transmembrane helix</keyword>
<dbReference type="Pfam" id="PF13424">
    <property type="entry name" value="TPR_12"/>
    <property type="match status" value="2"/>
</dbReference>
<dbReference type="PROSITE" id="PS50005">
    <property type="entry name" value="TPR"/>
    <property type="match status" value="3"/>
</dbReference>
<comment type="subcellular location">
    <subcellularLocation>
        <location evidence="1">Cytoplasm</location>
    </subcellularLocation>
</comment>
<dbReference type="Gene3D" id="1.25.40.10">
    <property type="entry name" value="Tetratricopeptide repeat domain"/>
    <property type="match status" value="3"/>
</dbReference>
<dbReference type="SMART" id="SM00028">
    <property type="entry name" value="TPR"/>
    <property type="match status" value="6"/>
</dbReference>
<evidence type="ECO:0000313" key="10">
    <source>
        <dbReference type="EMBL" id="TXB66888.1"/>
    </source>
</evidence>
<dbReference type="AlphaFoldDB" id="A0A5C6RWZ9"/>
<feature type="coiled-coil region" evidence="7">
    <location>
        <begin position="422"/>
        <end position="449"/>
    </location>
</feature>
<dbReference type="EMBL" id="VOOS01000001">
    <property type="protein sequence ID" value="TXB66888.1"/>
    <property type="molecule type" value="Genomic_DNA"/>
</dbReference>
<sequence>MSKLASYLFLLISLLNIGNIQCETKVDSLKNIINTSSGKEKVDALLIMSEQFFASDFNLSLSYSREAFLISDKINYKKGIAVAHNNIGYSLTDLGDYKNALEHYLISIDLFKELGEENKEAIAYNDIGYIFQSQGLIEKAIENYIKSLKLLEKLNDKGSVGACLNNIGLLYHEQNNFEKALEYYEKGLKVKEEIGDEKSIAVSLNNLGSLYFSQQKYYEAKEYFFKSLAKRKKTNDKPGIGQCLINIAGIYREQKEYDTALEYLLMSEKIQNEINNTAGLVNTLNSIGVIYRLKQDKQSAQPYLDKAYNLAKTIGSPELIKNTSLSLSNQYRDLKEFEKSYRLLIEHYQMVDSLQNTENTHKTIQAGMQYEFEKKLHENELAQVKKDHEHEIEIKEQKLISYSFGIGLVALVVLSIVILKSLNDKKKANKRITIQKKEIEDKSLKLEEALINITDSVKYAKRIQQALLQSEEHISSNVPPHFILFKPKDIVSGDFYWSYEKDNFMYIAAADCTGHGVPGALMSMLGISFLNSINTVNNILSPAEILDNLRAKVIEDLSQNTKSGASRDGMDISLAKINLVNHEIEWAGANNNLWVISQNEVREYKADRQAINFTENLIPYTNHKIEAKKDDLIYLFTDGFADQFGGPNGKKIKYKPFKSFLASIANKELNEQKNLLNSFFEDWKGNLEQIDDVCVIGIKV</sequence>
<evidence type="ECO:0000256" key="7">
    <source>
        <dbReference type="SAM" id="Coils"/>
    </source>
</evidence>
<name>A0A5C6RWZ9_9FLAO</name>
<organism evidence="10 11">
    <name type="scientific">Vicingus serpentipes</name>
    <dbReference type="NCBI Taxonomy" id="1926625"/>
    <lineage>
        <taxon>Bacteria</taxon>
        <taxon>Pseudomonadati</taxon>
        <taxon>Bacteroidota</taxon>
        <taxon>Flavobacteriia</taxon>
        <taxon>Flavobacteriales</taxon>
        <taxon>Vicingaceae</taxon>
        <taxon>Vicingus</taxon>
    </lineage>
</organism>
<dbReference type="Pfam" id="PF07228">
    <property type="entry name" value="SpoIIE"/>
    <property type="match status" value="1"/>
</dbReference>
<dbReference type="PANTHER" id="PTHR46630">
    <property type="entry name" value="TETRATRICOPEPTIDE REPEAT PROTEIN 29"/>
    <property type="match status" value="1"/>
</dbReference>
<keyword evidence="3" id="KW-0677">Repeat</keyword>
<dbReference type="Pfam" id="PF13181">
    <property type="entry name" value="TPR_8"/>
    <property type="match status" value="2"/>
</dbReference>
<feature type="transmembrane region" description="Helical" evidence="8">
    <location>
        <begin position="399"/>
        <end position="422"/>
    </location>
</feature>
<keyword evidence="4 6" id="KW-0802">TPR repeat</keyword>
<dbReference type="RefSeq" id="WP_147097920.1">
    <property type="nucleotide sequence ID" value="NZ_VOOS01000001.1"/>
</dbReference>
<comment type="similarity">
    <text evidence="5">Belongs to the Rap family.</text>
</comment>
<dbReference type="InterPro" id="IPR019734">
    <property type="entry name" value="TPR_rpt"/>
</dbReference>
<keyword evidence="7" id="KW-0175">Coiled coil</keyword>
<evidence type="ECO:0000313" key="11">
    <source>
        <dbReference type="Proteomes" id="UP000321721"/>
    </source>
</evidence>
<keyword evidence="8" id="KW-0812">Transmembrane</keyword>
<feature type="repeat" description="TPR" evidence="6">
    <location>
        <begin position="201"/>
        <end position="234"/>
    </location>
</feature>
<evidence type="ECO:0000256" key="8">
    <source>
        <dbReference type="SAM" id="Phobius"/>
    </source>
</evidence>
<dbReference type="InterPro" id="IPR011990">
    <property type="entry name" value="TPR-like_helical_dom_sf"/>
</dbReference>
<dbReference type="GO" id="GO:0005737">
    <property type="term" value="C:cytoplasm"/>
    <property type="evidence" value="ECO:0007669"/>
    <property type="project" value="UniProtKB-SubCell"/>
</dbReference>